<dbReference type="GO" id="GO:0035438">
    <property type="term" value="F:cyclic-di-GMP binding"/>
    <property type="evidence" value="ECO:0007669"/>
    <property type="project" value="InterPro"/>
</dbReference>
<dbReference type="AlphaFoldDB" id="A0A1G8LFF3"/>
<dbReference type="STRING" id="83767.SAMN05660652_03625"/>
<dbReference type="Gene3D" id="2.40.10.220">
    <property type="entry name" value="predicted glycosyltransferase like domains"/>
    <property type="match status" value="1"/>
</dbReference>
<dbReference type="InterPro" id="IPR027021">
    <property type="entry name" value="C-di-GMP_BP_PA4608"/>
</dbReference>
<dbReference type="Pfam" id="PF07238">
    <property type="entry name" value="PilZ"/>
    <property type="match status" value="1"/>
</dbReference>
<feature type="domain" description="PilZ" evidence="2">
    <location>
        <begin position="4"/>
        <end position="102"/>
    </location>
</feature>
<dbReference type="PIRSF" id="PIRSF028141">
    <property type="entry name" value="C-di-GMP_BP_PA4608"/>
    <property type="match status" value="1"/>
</dbReference>
<feature type="compositionally biased region" description="Acidic residues" evidence="1">
    <location>
        <begin position="122"/>
        <end position="140"/>
    </location>
</feature>
<keyword evidence="4" id="KW-1185">Reference proteome</keyword>
<evidence type="ECO:0000313" key="4">
    <source>
        <dbReference type="Proteomes" id="UP000198607"/>
    </source>
</evidence>
<dbReference type="EMBL" id="FNCY01000021">
    <property type="protein sequence ID" value="SDI54375.1"/>
    <property type="molecule type" value="Genomic_DNA"/>
</dbReference>
<protein>
    <submittedName>
        <fullName evidence="3">PilZ domain-containing protein</fullName>
    </submittedName>
</protein>
<dbReference type="RefSeq" id="WP_091939776.1">
    <property type="nucleotide sequence ID" value="NZ_FNCY01000021.1"/>
</dbReference>
<gene>
    <name evidence="3" type="ORF">SAMN05660652_03625</name>
</gene>
<dbReference type="OrthoDB" id="5298508at2"/>
<evidence type="ECO:0000259" key="2">
    <source>
        <dbReference type="Pfam" id="PF07238"/>
    </source>
</evidence>
<accession>A0A1G8LFF3</accession>
<evidence type="ECO:0000313" key="3">
    <source>
        <dbReference type="EMBL" id="SDI54375.1"/>
    </source>
</evidence>
<dbReference type="SUPFAM" id="SSF141371">
    <property type="entry name" value="PilZ domain-like"/>
    <property type="match status" value="1"/>
</dbReference>
<sequence>MNDDRRQYSRVAFHSIARLVLPLRALDTVVIDLSLKGALVRLPAGTTMAEGETGKLHVRLGDDSDMRISMDVESAHVEGRYAGLRCAAIDLDSVTHLRRLVELNLGDPELLDRELSSLIVETDPESENPEDPESIESEKN</sequence>
<dbReference type="Proteomes" id="UP000198607">
    <property type="component" value="Unassembled WGS sequence"/>
</dbReference>
<feature type="region of interest" description="Disordered" evidence="1">
    <location>
        <begin position="119"/>
        <end position="140"/>
    </location>
</feature>
<reference evidence="3 4" key="1">
    <citation type="submission" date="2016-10" db="EMBL/GenBank/DDBJ databases">
        <authorList>
            <person name="de Groot N.N."/>
        </authorList>
    </citation>
    <scope>NUCLEOTIDE SEQUENCE [LARGE SCALE GENOMIC DNA]</scope>
    <source>
        <strain evidence="3 4">DSM 5885</strain>
    </source>
</reference>
<name>A0A1G8LFF3_9RHOO</name>
<dbReference type="InterPro" id="IPR009875">
    <property type="entry name" value="PilZ_domain"/>
</dbReference>
<proteinExistence type="predicted"/>
<organism evidence="3 4">
    <name type="scientific">Propionivibrio dicarboxylicus</name>
    <dbReference type="NCBI Taxonomy" id="83767"/>
    <lineage>
        <taxon>Bacteria</taxon>
        <taxon>Pseudomonadati</taxon>
        <taxon>Pseudomonadota</taxon>
        <taxon>Betaproteobacteria</taxon>
        <taxon>Rhodocyclales</taxon>
        <taxon>Rhodocyclaceae</taxon>
        <taxon>Propionivibrio</taxon>
    </lineage>
</organism>
<evidence type="ECO:0000256" key="1">
    <source>
        <dbReference type="SAM" id="MobiDB-lite"/>
    </source>
</evidence>